<organism evidence="4 5">
    <name type="scientific">[Clostridium] leptum</name>
    <dbReference type="NCBI Taxonomy" id="1535"/>
    <lineage>
        <taxon>Bacteria</taxon>
        <taxon>Bacillati</taxon>
        <taxon>Bacillota</taxon>
        <taxon>Clostridia</taxon>
        <taxon>Eubacteriales</taxon>
        <taxon>Oscillospiraceae</taxon>
        <taxon>Oscillospiraceae incertae sedis</taxon>
    </lineage>
</organism>
<proteinExistence type="inferred from homology"/>
<reference evidence="4 5" key="1">
    <citation type="submission" date="2018-08" db="EMBL/GenBank/DDBJ databases">
        <title>A genome reference for cultivated species of the human gut microbiota.</title>
        <authorList>
            <person name="Zou Y."/>
            <person name="Xue W."/>
            <person name="Luo G."/>
        </authorList>
    </citation>
    <scope>NUCLEOTIDE SEQUENCE [LARGE SCALE GENOMIC DNA]</scope>
    <source>
        <strain evidence="4 5">AF28-26</strain>
    </source>
</reference>
<dbReference type="PANTHER" id="PTHR43377">
    <property type="entry name" value="BILIVERDIN REDUCTASE A"/>
    <property type="match status" value="1"/>
</dbReference>
<dbReference type="Proteomes" id="UP000284751">
    <property type="component" value="Unassembled WGS sequence"/>
</dbReference>
<dbReference type="SUPFAM" id="SSF51735">
    <property type="entry name" value="NAD(P)-binding Rossmann-fold domains"/>
    <property type="match status" value="1"/>
</dbReference>
<dbReference type="Pfam" id="PF02894">
    <property type="entry name" value="GFO_IDH_MocA_C"/>
    <property type="match status" value="1"/>
</dbReference>
<sequence length="360" mass="41166">MEKKTLRIGVVGLGQIAQMEWLPYLHELGEYTLCALCDVSSSLVKQMAKLWNVPGMYTDWREMLKNERLDALVVLTINHTEICVAAAEAGLHLLIEKPLCDNLEQAELIRQAVVENHVTLMIGEMKRYDPGYLLGRNLIRNMKGLKLIRFRDYCDGLRRSQDEIMQVQIASDVPELLREKNAREHREAMIQLTGGRDPALVETLLMGGVHDVDLLRDICGEPEKVDYCDIWNHGADLLAHMTVKNGARAVLEVGKTQHKWFDEEIIAYGEEATVSIRFPNPYLKNAPTRVVIKEHSGTGYQERELTVSYDEAFRRELLHFYDCVVNKKLPDTCIEEGTADIRLIQRIFSAYRQGGKEEIE</sequence>
<dbReference type="Gene3D" id="3.40.50.720">
    <property type="entry name" value="NAD(P)-binding Rossmann-like Domain"/>
    <property type="match status" value="1"/>
</dbReference>
<accession>A0A412AZD2</accession>
<dbReference type="Pfam" id="PF01408">
    <property type="entry name" value="GFO_IDH_MocA"/>
    <property type="match status" value="1"/>
</dbReference>
<evidence type="ECO:0000313" key="5">
    <source>
        <dbReference type="Proteomes" id="UP000284751"/>
    </source>
</evidence>
<comment type="similarity">
    <text evidence="1">Belongs to the Gfo/Idh/MocA family.</text>
</comment>
<dbReference type="AlphaFoldDB" id="A0A412AZD2"/>
<evidence type="ECO:0000313" key="4">
    <source>
        <dbReference type="EMBL" id="RGQ43086.1"/>
    </source>
</evidence>
<dbReference type="InterPro" id="IPR000683">
    <property type="entry name" value="Gfo/Idh/MocA-like_OxRdtase_N"/>
</dbReference>
<dbReference type="EMBL" id="QRTC01000008">
    <property type="protein sequence ID" value="RGQ43086.1"/>
    <property type="molecule type" value="Genomic_DNA"/>
</dbReference>
<name>A0A412AZD2_9FIRM</name>
<feature type="domain" description="Gfo/Idh/MocA-like oxidoreductase N-terminal" evidence="2">
    <location>
        <begin position="6"/>
        <end position="123"/>
    </location>
</feature>
<evidence type="ECO:0000259" key="3">
    <source>
        <dbReference type="Pfam" id="PF02894"/>
    </source>
</evidence>
<dbReference type="InterPro" id="IPR004104">
    <property type="entry name" value="Gfo/Idh/MocA-like_OxRdtase_C"/>
</dbReference>
<protein>
    <submittedName>
        <fullName evidence="4">Gfo/Idh/MocA family oxidoreductase</fullName>
    </submittedName>
</protein>
<dbReference type="InterPro" id="IPR051450">
    <property type="entry name" value="Gfo/Idh/MocA_Oxidoreductases"/>
</dbReference>
<dbReference type="Gene3D" id="3.30.360.10">
    <property type="entry name" value="Dihydrodipicolinate Reductase, domain 2"/>
    <property type="match status" value="1"/>
</dbReference>
<dbReference type="SUPFAM" id="SSF55347">
    <property type="entry name" value="Glyceraldehyde-3-phosphate dehydrogenase-like, C-terminal domain"/>
    <property type="match status" value="1"/>
</dbReference>
<dbReference type="InterPro" id="IPR036291">
    <property type="entry name" value="NAD(P)-bd_dom_sf"/>
</dbReference>
<evidence type="ECO:0000259" key="2">
    <source>
        <dbReference type="Pfam" id="PF01408"/>
    </source>
</evidence>
<dbReference type="GO" id="GO:0000166">
    <property type="term" value="F:nucleotide binding"/>
    <property type="evidence" value="ECO:0007669"/>
    <property type="project" value="InterPro"/>
</dbReference>
<comment type="caution">
    <text evidence="4">The sequence shown here is derived from an EMBL/GenBank/DDBJ whole genome shotgun (WGS) entry which is preliminary data.</text>
</comment>
<gene>
    <name evidence="4" type="ORF">DWY99_03600</name>
</gene>
<feature type="domain" description="Gfo/Idh/MocA-like oxidoreductase C-terminal" evidence="3">
    <location>
        <begin position="205"/>
        <end position="355"/>
    </location>
</feature>
<evidence type="ECO:0000256" key="1">
    <source>
        <dbReference type="ARBA" id="ARBA00010928"/>
    </source>
</evidence>
<dbReference type="PANTHER" id="PTHR43377:SF1">
    <property type="entry name" value="BILIVERDIN REDUCTASE A"/>
    <property type="match status" value="1"/>
</dbReference>